<proteinExistence type="predicted"/>
<evidence type="ECO:0000313" key="2">
    <source>
        <dbReference type="Proteomes" id="UP001199424"/>
    </source>
</evidence>
<comment type="caution">
    <text evidence="1">The sequence shown here is derived from an EMBL/GenBank/DDBJ whole genome shotgun (WGS) entry which is preliminary data.</text>
</comment>
<gene>
    <name evidence="1" type="ORF">LKD31_12165</name>
</gene>
<organism evidence="1 2">
    <name type="scientific">Hominenteromicrobium mulieris</name>
    <dbReference type="NCBI Taxonomy" id="2885357"/>
    <lineage>
        <taxon>Bacteria</taxon>
        <taxon>Bacillati</taxon>
        <taxon>Bacillota</taxon>
        <taxon>Clostridia</taxon>
        <taxon>Eubacteriales</taxon>
        <taxon>Oscillospiraceae</taxon>
        <taxon>Hominenteromicrobium</taxon>
    </lineage>
</organism>
<accession>A0AAE3DGL7</accession>
<sequence length="88" mass="10158">MSYKPLENVTIVFSTANITVCADEWGDLYYTTEIPDEFVNQGEPYPRSKCKPIIDLPPEQFDHVLAIYKELPDDLLEHLIRGEEQEDA</sequence>
<dbReference type="RefSeq" id="WP_308449909.1">
    <property type="nucleotide sequence ID" value="NZ_JAJEQC010000015.1"/>
</dbReference>
<evidence type="ECO:0000313" key="1">
    <source>
        <dbReference type="EMBL" id="MCC2137761.1"/>
    </source>
</evidence>
<keyword evidence="2" id="KW-1185">Reference proteome</keyword>
<reference evidence="1" key="1">
    <citation type="submission" date="2021-10" db="EMBL/GenBank/DDBJ databases">
        <title>Anaerobic single-cell dispensing facilitates the cultivation of human gut bacteria.</title>
        <authorList>
            <person name="Afrizal A."/>
        </authorList>
    </citation>
    <scope>NUCLEOTIDE SEQUENCE</scope>
    <source>
        <strain evidence="1">CLA-AA-H250</strain>
    </source>
</reference>
<name>A0AAE3DGL7_9FIRM</name>
<dbReference type="EMBL" id="JAJEQC010000015">
    <property type="protein sequence ID" value="MCC2137761.1"/>
    <property type="molecule type" value="Genomic_DNA"/>
</dbReference>
<protein>
    <submittedName>
        <fullName evidence="1">Uncharacterized protein</fullName>
    </submittedName>
</protein>
<dbReference type="AlphaFoldDB" id="A0AAE3DGL7"/>
<dbReference type="Proteomes" id="UP001199424">
    <property type="component" value="Unassembled WGS sequence"/>
</dbReference>